<dbReference type="PANTHER" id="PTHR11439">
    <property type="entry name" value="GAG-POL-RELATED RETROTRANSPOSON"/>
    <property type="match status" value="1"/>
</dbReference>
<dbReference type="PANTHER" id="PTHR11439:SF496">
    <property type="entry name" value="RNA-DIRECTED DNA POLYMERASE"/>
    <property type="match status" value="1"/>
</dbReference>
<gene>
    <name evidence="2" type="ORF">Tci_024322</name>
</gene>
<protein>
    <submittedName>
        <fullName evidence="2">Retrovirus-related Pol polyprotein from transposon TNT 1-94</fullName>
    </submittedName>
</protein>
<name>A0A6L2KWS8_TANCI</name>
<proteinExistence type="predicted"/>
<sequence>MCLYINAKEHELGDLGELINYKAALLDPKFDKWMNAMNVEMQSMKDNEVWDLVDLHPNGKTVCSKWLFKKKTDIDGDVHTYKARLVAKGYTQTPGIYYAETFSPVADIRAIRILIANTKDMFLVYGSDIKRELRVSCYTDAGYLTDVDDLKSQTRYLFILNRGAVDWKSAKQIIFATSSAEAEYIAAYDASKEAVWTFPSLVYGQSATPTPKWKLLDYVS</sequence>
<feature type="domain" description="Reverse transcriptase Ty1/copia-type" evidence="1">
    <location>
        <begin position="47"/>
        <end position="129"/>
    </location>
</feature>
<accession>A0A6L2KWS8</accession>
<dbReference type="EMBL" id="BKCJ010003000">
    <property type="protein sequence ID" value="GEU52344.1"/>
    <property type="molecule type" value="Genomic_DNA"/>
</dbReference>
<evidence type="ECO:0000313" key="2">
    <source>
        <dbReference type="EMBL" id="GEU52344.1"/>
    </source>
</evidence>
<evidence type="ECO:0000259" key="1">
    <source>
        <dbReference type="Pfam" id="PF07727"/>
    </source>
</evidence>
<reference evidence="2" key="1">
    <citation type="journal article" date="2019" name="Sci. Rep.">
        <title>Draft genome of Tanacetum cinerariifolium, the natural source of mosquito coil.</title>
        <authorList>
            <person name="Yamashiro T."/>
            <person name="Shiraishi A."/>
            <person name="Satake H."/>
            <person name="Nakayama K."/>
        </authorList>
    </citation>
    <scope>NUCLEOTIDE SEQUENCE</scope>
</reference>
<dbReference type="Pfam" id="PF07727">
    <property type="entry name" value="RVT_2"/>
    <property type="match status" value="1"/>
</dbReference>
<comment type="caution">
    <text evidence="2">The sequence shown here is derived from an EMBL/GenBank/DDBJ whole genome shotgun (WGS) entry which is preliminary data.</text>
</comment>
<dbReference type="AlphaFoldDB" id="A0A6L2KWS8"/>
<dbReference type="CDD" id="cd09272">
    <property type="entry name" value="RNase_HI_RT_Ty1"/>
    <property type="match status" value="1"/>
</dbReference>
<organism evidence="2">
    <name type="scientific">Tanacetum cinerariifolium</name>
    <name type="common">Dalmatian daisy</name>
    <name type="synonym">Chrysanthemum cinerariifolium</name>
    <dbReference type="NCBI Taxonomy" id="118510"/>
    <lineage>
        <taxon>Eukaryota</taxon>
        <taxon>Viridiplantae</taxon>
        <taxon>Streptophyta</taxon>
        <taxon>Embryophyta</taxon>
        <taxon>Tracheophyta</taxon>
        <taxon>Spermatophyta</taxon>
        <taxon>Magnoliopsida</taxon>
        <taxon>eudicotyledons</taxon>
        <taxon>Gunneridae</taxon>
        <taxon>Pentapetalae</taxon>
        <taxon>asterids</taxon>
        <taxon>campanulids</taxon>
        <taxon>Asterales</taxon>
        <taxon>Asteraceae</taxon>
        <taxon>Asteroideae</taxon>
        <taxon>Anthemideae</taxon>
        <taxon>Anthemidinae</taxon>
        <taxon>Tanacetum</taxon>
    </lineage>
</organism>
<dbReference type="InterPro" id="IPR013103">
    <property type="entry name" value="RVT_2"/>
</dbReference>